<keyword evidence="6 7" id="KW-0472">Membrane</keyword>
<dbReference type="EMBL" id="VFOZ01000001">
    <property type="protein sequence ID" value="TQL97186.1"/>
    <property type="molecule type" value="Genomic_DNA"/>
</dbReference>
<name>A0A543CJC8_9ACTN</name>
<feature type="transmembrane region" description="Helical" evidence="7">
    <location>
        <begin position="154"/>
        <end position="173"/>
    </location>
</feature>
<evidence type="ECO:0000256" key="6">
    <source>
        <dbReference type="ARBA" id="ARBA00023136"/>
    </source>
</evidence>
<feature type="transmembrane region" description="Helical" evidence="7">
    <location>
        <begin position="326"/>
        <end position="345"/>
    </location>
</feature>
<dbReference type="PROSITE" id="PS50850">
    <property type="entry name" value="MFS"/>
    <property type="match status" value="1"/>
</dbReference>
<feature type="transmembrane region" description="Helical" evidence="7">
    <location>
        <begin position="398"/>
        <end position="417"/>
    </location>
</feature>
<feature type="transmembrane region" description="Helical" evidence="7">
    <location>
        <begin position="194"/>
        <end position="215"/>
    </location>
</feature>
<evidence type="ECO:0000256" key="5">
    <source>
        <dbReference type="ARBA" id="ARBA00022989"/>
    </source>
</evidence>
<feature type="transmembrane region" description="Helical" evidence="7">
    <location>
        <begin position="221"/>
        <end position="242"/>
    </location>
</feature>
<evidence type="ECO:0000259" key="8">
    <source>
        <dbReference type="PROSITE" id="PS50850"/>
    </source>
</evidence>
<dbReference type="PANTHER" id="PTHR42718:SF46">
    <property type="entry name" value="BLR6921 PROTEIN"/>
    <property type="match status" value="1"/>
</dbReference>
<sequence>MLALLTVVELLVFLDTSVVNVALPSIGAGLGLSVTGLAWVTGAYQLTFGGFQLVGGRAADLLGRRRMFVTGLTVFTVASLLAGVARWAWLLPAARALQGVGAALLVPAEIALLAVTFTDPKAHAKAFGIWSAMGAAGAAIGTSLGGILTQAFGWQSIFLVNLPIGAVSLLLCGRLLPADELEPAAGTRWRGLDLPGVVTGTTALLLIVYAITASAQRGPDAVAFTAATTGLVLGVVFFRIEARTASPVLALGLLRVRNVTGSALANFMIGVAHVPAFFLLALYLQQVRGYAPTASGFAVLPVAAGALVFARTLLPRALARYGPRTVLAAGMLLLAGALAGFARLPLHGSYLRDVLPFGLLLAAGLPASFAGSTIPAVRSVPAADVGVVSGIVQTAQRVGSALGATGATAVIAAWTAHHAGPHLAVYNTGLRVAFATAAGVALLGVALTLLVIRTVATDRPVESPAPSGLSERK</sequence>
<dbReference type="InterPro" id="IPR002229">
    <property type="entry name" value="RhesusRHD"/>
</dbReference>
<dbReference type="InterPro" id="IPR005829">
    <property type="entry name" value="Sugar_transporter_CS"/>
</dbReference>
<reference evidence="9 10" key="1">
    <citation type="submission" date="2019-06" db="EMBL/GenBank/DDBJ databases">
        <title>Sequencing the genomes of 1000 actinobacteria strains.</title>
        <authorList>
            <person name="Klenk H.-P."/>
        </authorList>
    </citation>
    <scope>NUCLEOTIDE SEQUENCE [LARGE SCALE GENOMIC DNA]</scope>
    <source>
        <strain evidence="9 10">DSM 102200</strain>
    </source>
</reference>
<dbReference type="Gene3D" id="1.20.1250.20">
    <property type="entry name" value="MFS general substrate transporter like domains"/>
    <property type="match status" value="1"/>
</dbReference>
<feature type="transmembrane region" description="Helical" evidence="7">
    <location>
        <begin position="96"/>
        <end position="115"/>
    </location>
</feature>
<dbReference type="CDD" id="cd17321">
    <property type="entry name" value="MFS_MMR_MDR_like"/>
    <property type="match status" value="1"/>
</dbReference>
<gene>
    <name evidence="9" type="ORF">FB559_2762</name>
</gene>
<keyword evidence="3" id="KW-1003">Cell membrane</keyword>
<keyword evidence="5 7" id="KW-1133">Transmembrane helix</keyword>
<evidence type="ECO:0000256" key="2">
    <source>
        <dbReference type="ARBA" id="ARBA00022448"/>
    </source>
</evidence>
<dbReference type="Pfam" id="PF07690">
    <property type="entry name" value="MFS_1"/>
    <property type="match status" value="1"/>
</dbReference>
<dbReference type="GO" id="GO:0022857">
    <property type="term" value="F:transmembrane transporter activity"/>
    <property type="evidence" value="ECO:0007669"/>
    <property type="project" value="InterPro"/>
</dbReference>
<dbReference type="InterPro" id="IPR011701">
    <property type="entry name" value="MFS"/>
</dbReference>
<feature type="transmembrane region" description="Helical" evidence="7">
    <location>
        <begin position="357"/>
        <end position="377"/>
    </location>
</feature>
<dbReference type="Gene3D" id="1.20.1720.10">
    <property type="entry name" value="Multidrug resistance protein D"/>
    <property type="match status" value="1"/>
</dbReference>
<feature type="transmembrane region" description="Helical" evidence="7">
    <location>
        <begin position="67"/>
        <end position="90"/>
    </location>
</feature>
<feature type="transmembrane region" description="Helical" evidence="7">
    <location>
        <begin position="290"/>
        <end position="314"/>
    </location>
</feature>
<dbReference type="PROSITE" id="PS00216">
    <property type="entry name" value="SUGAR_TRANSPORT_1"/>
    <property type="match status" value="1"/>
</dbReference>
<dbReference type="InterPro" id="IPR036259">
    <property type="entry name" value="MFS_trans_sf"/>
</dbReference>
<dbReference type="SUPFAM" id="SSF103473">
    <property type="entry name" value="MFS general substrate transporter"/>
    <property type="match status" value="1"/>
</dbReference>
<evidence type="ECO:0000313" key="10">
    <source>
        <dbReference type="Proteomes" id="UP000316096"/>
    </source>
</evidence>
<feature type="transmembrane region" description="Helical" evidence="7">
    <location>
        <begin position="127"/>
        <end position="148"/>
    </location>
</feature>
<feature type="domain" description="Major facilitator superfamily (MFS) profile" evidence="8">
    <location>
        <begin position="1"/>
        <end position="456"/>
    </location>
</feature>
<keyword evidence="10" id="KW-1185">Reference proteome</keyword>
<dbReference type="PRINTS" id="PR00342">
    <property type="entry name" value="RHESUSRHD"/>
</dbReference>
<comment type="subcellular location">
    <subcellularLocation>
        <location evidence="1">Cell membrane</location>
        <topology evidence="1">Multi-pass membrane protein</topology>
    </subcellularLocation>
</comment>
<evidence type="ECO:0000256" key="7">
    <source>
        <dbReference type="SAM" id="Phobius"/>
    </source>
</evidence>
<proteinExistence type="predicted"/>
<dbReference type="PANTHER" id="PTHR42718">
    <property type="entry name" value="MAJOR FACILITATOR SUPERFAMILY MULTIDRUG TRANSPORTER MFSC"/>
    <property type="match status" value="1"/>
</dbReference>
<feature type="transmembrane region" description="Helical" evidence="7">
    <location>
        <begin position="429"/>
        <end position="452"/>
    </location>
</feature>
<dbReference type="Proteomes" id="UP000316096">
    <property type="component" value="Unassembled WGS sequence"/>
</dbReference>
<evidence type="ECO:0000256" key="4">
    <source>
        <dbReference type="ARBA" id="ARBA00022692"/>
    </source>
</evidence>
<dbReference type="AlphaFoldDB" id="A0A543CJC8"/>
<keyword evidence="4 7" id="KW-0812">Transmembrane</keyword>
<keyword evidence="2" id="KW-0813">Transport</keyword>
<feature type="transmembrane region" description="Helical" evidence="7">
    <location>
        <begin position="263"/>
        <end position="284"/>
    </location>
</feature>
<comment type="caution">
    <text evidence="9">The sequence shown here is derived from an EMBL/GenBank/DDBJ whole genome shotgun (WGS) entry which is preliminary data.</text>
</comment>
<protein>
    <submittedName>
        <fullName evidence="9">MFS transporter</fullName>
    </submittedName>
</protein>
<dbReference type="GO" id="GO:0005886">
    <property type="term" value="C:plasma membrane"/>
    <property type="evidence" value="ECO:0007669"/>
    <property type="project" value="UniProtKB-SubCell"/>
</dbReference>
<accession>A0A543CJC8</accession>
<dbReference type="InterPro" id="IPR020846">
    <property type="entry name" value="MFS_dom"/>
</dbReference>
<organism evidence="9 10">
    <name type="scientific">Actinoallomurus bryophytorum</name>
    <dbReference type="NCBI Taxonomy" id="1490222"/>
    <lineage>
        <taxon>Bacteria</taxon>
        <taxon>Bacillati</taxon>
        <taxon>Actinomycetota</taxon>
        <taxon>Actinomycetes</taxon>
        <taxon>Streptosporangiales</taxon>
        <taxon>Thermomonosporaceae</taxon>
        <taxon>Actinoallomurus</taxon>
    </lineage>
</organism>
<evidence type="ECO:0000256" key="1">
    <source>
        <dbReference type="ARBA" id="ARBA00004651"/>
    </source>
</evidence>
<evidence type="ECO:0000313" key="9">
    <source>
        <dbReference type="EMBL" id="TQL97186.1"/>
    </source>
</evidence>
<evidence type="ECO:0000256" key="3">
    <source>
        <dbReference type="ARBA" id="ARBA00022475"/>
    </source>
</evidence>